<dbReference type="InterPro" id="IPR036412">
    <property type="entry name" value="HAD-like_sf"/>
</dbReference>
<dbReference type="InterPro" id="IPR006379">
    <property type="entry name" value="HAD-SF_hydro_IIB"/>
</dbReference>
<dbReference type="SFLD" id="SFLDG01140">
    <property type="entry name" value="C2.B:_Phosphomannomutase_and_P"/>
    <property type="match status" value="1"/>
</dbReference>
<dbReference type="PANTHER" id="PTHR10000">
    <property type="entry name" value="PHOSPHOSERINE PHOSPHATASE"/>
    <property type="match status" value="1"/>
</dbReference>
<dbReference type="GO" id="GO:0016791">
    <property type="term" value="F:phosphatase activity"/>
    <property type="evidence" value="ECO:0007669"/>
    <property type="project" value="TreeGrafter"/>
</dbReference>
<evidence type="ECO:0000313" key="1">
    <source>
        <dbReference type="EMBL" id="KRO25637.1"/>
    </source>
</evidence>
<proteinExistence type="predicted"/>
<dbReference type="EMBL" id="JQCQ01000007">
    <property type="protein sequence ID" value="KRO25637.1"/>
    <property type="molecule type" value="Genomic_DNA"/>
</dbReference>
<reference evidence="1 2" key="1">
    <citation type="journal article" date="2015" name="Genome Announc.">
        <title>Expanding the biotechnology potential of lactobacilli through comparative genomics of 213 strains and associated genera.</title>
        <authorList>
            <person name="Sun Z."/>
            <person name="Harris H.M."/>
            <person name="McCann A."/>
            <person name="Guo C."/>
            <person name="Argimon S."/>
            <person name="Zhang W."/>
            <person name="Yang X."/>
            <person name="Jeffery I.B."/>
            <person name="Cooney J.C."/>
            <person name="Kagawa T.F."/>
            <person name="Liu W."/>
            <person name="Song Y."/>
            <person name="Salvetti E."/>
            <person name="Wrobel A."/>
            <person name="Rasinkangas P."/>
            <person name="Parkhill J."/>
            <person name="Rea M.C."/>
            <person name="O'Sullivan O."/>
            <person name="Ritari J."/>
            <person name="Douillard F.P."/>
            <person name="Paul Ross R."/>
            <person name="Yang R."/>
            <person name="Briner A.E."/>
            <person name="Felis G.E."/>
            <person name="de Vos W.M."/>
            <person name="Barrangou R."/>
            <person name="Klaenhammer T.R."/>
            <person name="Caufield P.W."/>
            <person name="Cui Y."/>
            <person name="Zhang H."/>
            <person name="O'Toole P.W."/>
        </authorList>
    </citation>
    <scope>NUCLEOTIDE SEQUENCE [LARGE SCALE GENOMIC DNA]</scope>
    <source>
        <strain evidence="1 2">DSM 23026</strain>
    </source>
</reference>
<dbReference type="NCBIfam" id="TIGR01484">
    <property type="entry name" value="HAD-SF-IIB"/>
    <property type="match status" value="1"/>
</dbReference>
<comment type="caution">
    <text evidence="1">The sequence shown here is derived from an EMBL/GenBank/DDBJ whole genome shotgun (WGS) entry which is preliminary data.</text>
</comment>
<dbReference type="GO" id="GO:0000287">
    <property type="term" value="F:magnesium ion binding"/>
    <property type="evidence" value="ECO:0007669"/>
    <property type="project" value="TreeGrafter"/>
</dbReference>
<sequence length="272" mass="30507">MIKLIVSDLDETLLGADGSISETNKIAIRKAREAGVKFVPNTGRGFASVQPLLKKLDLYDLPDQYVISFNGGAIVENKNQKVLATNGLTFEQASQIFDITRQYKDYDTHIYTLNDVYIYNVQQEDAEYLKTRGVDLKYTDDENLNRFKNDSIMKLLTMHPDMEKRREMKDIILSKVDFDLNVTFSSDMYTEFNHAGTDKGSATLELAKRLGIKKDEIMALGDNSNDLPMLKSVGMPVAVSNASKEAKEAAKYVTDADYVSGVAEAINRFVLN</sequence>
<evidence type="ECO:0008006" key="3">
    <source>
        <dbReference type="Google" id="ProtNLM"/>
    </source>
</evidence>
<gene>
    <name evidence="1" type="ORF">IV88_GL001595</name>
</gene>
<dbReference type="InterPro" id="IPR023214">
    <property type="entry name" value="HAD_sf"/>
</dbReference>
<dbReference type="PATRIC" id="fig|480391.4.peg.1624"/>
<dbReference type="Proteomes" id="UP000051249">
    <property type="component" value="Unassembled WGS sequence"/>
</dbReference>
<protein>
    <recommendedName>
        <fullName evidence="3">HAD superfamily hydrolase</fullName>
    </recommendedName>
</protein>
<accession>A0A0R2NIN8</accession>
<dbReference type="RefSeq" id="WP_057798475.1">
    <property type="nucleotide sequence ID" value="NZ_BJZZ01000007.1"/>
</dbReference>
<dbReference type="OrthoDB" id="9790031at2"/>
<dbReference type="InterPro" id="IPR000150">
    <property type="entry name" value="Cof"/>
</dbReference>
<evidence type="ECO:0000313" key="2">
    <source>
        <dbReference type="Proteomes" id="UP000051249"/>
    </source>
</evidence>
<dbReference type="Gene3D" id="3.40.50.1000">
    <property type="entry name" value="HAD superfamily/HAD-like"/>
    <property type="match status" value="1"/>
</dbReference>
<dbReference type="GO" id="GO:0005829">
    <property type="term" value="C:cytosol"/>
    <property type="evidence" value="ECO:0007669"/>
    <property type="project" value="TreeGrafter"/>
</dbReference>
<keyword evidence="2" id="KW-1185">Reference proteome</keyword>
<dbReference type="Gene3D" id="3.30.1240.10">
    <property type="match status" value="1"/>
</dbReference>
<dbReference type="PANTHER" id="PTHR10000:SF8">
    <property type="entry name" value="HAD SUPERFAMILY HYDROLASE-LIKE, TYPE 3"/>
    <property type="match status" value="1"/>
</dbReference>
<dbReference type="CDD" id="cd07516">
    <property type="entry name" value="HAD_Pase"/>
    <property type="match status" value="1"/>
</dbReference>
<name>A0A0R2NIN8_9LACO</name>
<dbReference type="Pfam" id="PF08282">
    <property type="entry name" value="Hydrolase_3"/>
    <property type="match status" value="1"/>
</dbReference>
<dbReference type="AlphaFoldDB" id="A0A0R2NIN8"/>
<dbReference type="NCBIfam" id="TIGR00099">
    <property type="entry name" value="Cof-subfamily"/>
    <property type="match status" value="1"/>
</dbReference>
<dbReference type="SFLD" id="SFLDS00003">
    <property type="entry name" value="Haloacid_Dehalogenase"/>
    <property type="match status" value="1"/>
</dbReference>
<dbReference type="SUPFAM" id="SSF56784">
    <property type="entry name" value="HAD-like"/>
    <property type="match status" value="1"/>
</dbReference>
<organism evidence="1 2">
    <name type="scientific">Pediococcus argentinicus</name>
    <dbReference type="NCBI Taxonomy" id="480391"/>
    <lineage>
        <taxon>Bacteria</taxon>
        <taxon>Bacillati</taxon>
        <taxon>Bacillota</taxon>
        <taxon>Bacilli</taxon>
        <taxon>Lactobacillales</taxon>
        <taxon>Lactobacillaceae</taxon>
        <taxon>Pediococcus</taxon>
    </lineage>
</organism>